<organism evidence="5">
    <name type="scientific">Ooceraea biroi</name>
    <name type="common">Clonal raider ant</name>
    <name type="synonym">Cerapachys biroi</name>
    <dbReference type="NCBI Taxonomy" id="2015173"/>
    <lineage>
        <taxon>Eukaryota</taxon>
        <taxon>Metazoa</taxon>
        <taxon>Ecdysozoa</taxon>
        <taxon>Arthropoda</taxon>
        <taxon>Hexapoda</taxon>
        <taxon>Insecta</taxon>
        <taxon>Pterygota</taxon>
        <taxon>Neoptera</taxon>
        <taxon>Endopterygota</taxon>
        <taxon>Hymenoptera</taxon>
        <taxon>Apocrita</taxon>
        <taxon>Aculeata</taxon>
        <taxon>Formicoidea</taxon>
        <taxon>Formicidae</taxon>
        <taxon>Dorylinae</taxon>
        <taxon>Ooceraea</taxon>
    </lineage>
</organism>
<sequence>MEDVIKLREFIDGHNRLCILTGAGISTESGIPDYRSAEVGLYARSNHEPILYKEFCNSEAARRRYWARNYVGWPRFSSIKPNITHKMLKDLECIRKVECIVTQNVDNLHSKAGSKKVIELHGTAFRVMCLNCDYKLCRYELQEIFRILNPSMTATTQMIRPDGDVELTQ</sequence>
<evidence type="ECO:0000313" key="5">
    <source>
        <dbReference type="EMBL" id="RLU24597.1"/>
    </source>
</evidence>
<feature type="domain" description="Deacetylase sirtuin-type" evidence="4">
    <location>
        <begin position="1"/>
        <end position="169"/>
    </location>
</feature>
<feature type="non-terminal residue" evidence="5">
    <location>
        <position position="169"/>
    </location>
</feature>
<dbReference type="EMBL" id="QOIP01000003">
    <property type="protein sequence ID" value="RLU24597.1"/>
    <property type="molecule type" value="Genomic_DNA"/>
</dbReference>
<dbReference type="PROSITE" id="PS50305">
    <property type="entry name" value="SIRTUIN"/>
    <property type="match status" value="1"/>
</dbReference>
<dbReference type="InterPro" id="IPR003000">
    <property type="entry name" value="Sirtuin"/>
</dbReference>
<dbReference type="AlphaFoldDB" id="A0A3L8DVY4"/>
<dbReference type="GO" id="GO:0070403">
    <property type="term" value="F:NAD+ binding"/>
    <property type="evidence" value="ECO:0007669"/>
    <property type="project" value="InterPro"/>
</dbReference>
<dbReference type="Proteomes" id="UP000279307">
    <property type="component" value="Chromosome 3"/>
</dbReference>
<dbReference type="SUPFAM" id="SSF52467">
    <property type="entry name" value="DHS-like NAD/FAD-binding domain"/>
    <property type="match status" value="1"/>
</dbReference>
<dbReference type="Gene3D" id="3.40.50.1220">
    <property type="entry name" value="TPP-binding domain"/>
    <property type="match status" value="1"/>
</dbReference>
<evidence type="ECO:0000256" key="3">
    <source>
        <dbReference type="PROSITE-ProRule" id="PRU00236"/>
    </source>
</evidence>
<dbReference type="Pfam" id="PF02146">
    <property type="entry name" value="SIR2"/>
    <property type="match status" value="1"/>
</dbReference>
<dbReference type="OrthoDB" id="424302at2759"/>
<name>A0A3L8DVY4_OOCBI</name>
<dbReference type="InterPro" id="IPR026590">
    <property type="entry name" value="Ssirtuin_cat_dom"/>
</dbReference>
<keyword evidence="1" id="KW-0808">Transferase</keyword>
<evidence type="ECO:0000256" key="1">
    <source>
        <dbReference type="ARBA" id="ARBA00022679"/>
    </source>
</evidence>
<dbReference type="InterPro" id="IPR029035">
    <property type="entry name" value="DHS-like_NAD/FAD-binding_dom"/>
</dbReference>
<dbReference type="InterPro" id="IPR050134">
    <property type="entry name" value="NAD-dep_sirtuin_deacylases"/>
</dbReference>
<evidence type="ECO:0000256" key="2">
    <source>
        <dbReference type="ARBA" id="ARBA00023027"/>
    </source>
</evidence>
<dbReference type="GO" id="GO:0005759">
    <property type="term" value="C:mitochondrial matrix"/>
    <property type="evidence" value="ECO:0007669"/>
    <property type="project" value="TreeGrafter"/>
</dbReference>
<reference evidence="5" key="2">
    <citation type="submission" date="2018-07" db="EMBL/GenBank/DDBJ databases">
        <authorList>
            <person name="Mckenzie S.K."/>
            <person name="Kronauer D.J.C."/>
        </authorList>
    </citation>
    <scope>NUCLEOTIDE SEQUENCE</scope>
    <source>
        <strain evidence="5">Clonal line C1</strain>
    </source>
</reference>
<comment type="caution">
    <text evidence="3">Lacks conserved residue(s) required for the propagation of feature annotation.</text>
</comment>
<dbReference type="PANTHER" id="PTHR11085">
    <property type="entry name" value="NAD-DEPENDENT PROTEIN DEACYLASE SIRTUIN-5, MITOCHONDRIAL-RELATED"/>
    <property type="match status" value="1"/>
</dbReference>
<comment type="caution">
    <text evidence="5">The sequence shown here is derived from an EMBL/GenBank/DDBJ whole genome shotgun (WGS) entry which is preliminary data.</text>
</comment>
<gene>
    <name evidence="5" type="ORF">DMN91_002686</name>
</gene>
<keyword evidence="2" id="KW-0520">NAD</keyword>
<accession>A0A3L8DVY4</accession>
<dbReference type="GO" id="GO:0017136">
    <property type="term" value="F:histone deacetylase activity, NAD-dependent"/>
    <property type="evidence" value="ECO:0007669"/>
    <property type="project" value="TreeGrafter"/>
</dbReference>
<dbReference type="PANTHER" id="PTHR11085:SF10">
    <property type="entry name" value="NAD-DEPENDENT PROTEIN DEACYLASE SIRTUIN-5, MITOCHONDRIAL-RELATED"/>
    <property type="match status" value="1"/>
</dbReference>
<evidence type="ECO:0000259" key="4">
    <source>
        <dbReference type="PROSITE" id="PS50305"/>
    </source>
</evidence>
<reference evidence="5" key="1">
    <citation type="journal article" date="2018" name="Genome Res.">
        <title>The genomic architecture and molecular evolution of ant odorant receptors.</title>
        <authorList>
            <person name="McKenzie S.K."/>
            <person name="Kronauer D.J.C."/>
        </authorList>
    </citation>
    <scope>NUCLEOTIDE SEQUENCE [LARGE SCALE GENOMIC DNA]</scope>
    <source>
        <strain evidence="5">Clonal line C1</strain>
    </source>
</reference>
<proteinExistence type="predicted"/>
<protein>
    <recommendedName>
        <fullName evidence="4">Deacetylase sirtuin-type domain-containing protein</fullName>
    </recommendedName>
</protein>